<name>A0A542SYU3_9ACTN</name>
<feature type="domain" description="DUF4232" evidence="3">
    <location>
        <begin position="94"/>
        <end position="231"/>
    </location>
</feature>
<dbReference type="Proteomes" id="UP000318103">
    <property type="component" value="Unassembled WGS sequence"/>
</dbReference>
<keyword evidence="2" id="KW-0732">Signal</keyword>
<feature type="chain" id="PRO_5038751458" evidence="2">
    <location>
        <begin position="26"/>
        <end position="237"/>
    </location>
</feature>
<evidence type="ECO:0000256" key="2">
    <source>
        <dbReference type="SAM" id="SignalP"/>
    </source>
</evidence>
<dbReference type="Pfam" id="PF14016">
    <property type="entry name" value="DUF4232"/>
    <property type="match status" value="1"/>
</dbReference>
<comment type="caution">
    <text evidence="4">The sequence shown here is derived from an EMBL/GenBank/DDBJ whole genome shotgun (WGS) entry which is preliminary data.</text>
</comment>
<proteinExistence type="predicted"/>
<keyword evidence="5" id="KW-1185">Reference proteome</keyword>
<dbReference type="RefSeq" id="WP_142219219.1">
    <property type="nucleotide sequence ID" value="NZ_JBPJFI010000002.1"/>
</dbReference>
<sequence>MHHRNTIRLAASATAVIAAALSLTACGPDNGDGTAKTSSPAPASATPSRTAPATTSPASTAPSAPGSSGGGTSTAPSTPASPASATSAGTAPACSVSAVEAKAYQAANRPEGTGTGAAIVEFTNVSGHACVLRGHPSVAGAGNGSPEHNLPLKVTPTGTAFPVRLAPGGKAWVKLTFHQVQGEGDGYCKSGAKPAVFPTLVVGLPGAGAHQVALNDGEFAECDNTVAATAVSAAKPS</sequence>
<feature type="signal peptide" evidence="2">
    <location>
        <begin position="1"/>
        <end position="25"/>
    </location>
</feature>
<reference evidence="4 5" key="1">
    <citation type="submission" date="2019-06" db="EMBL/GenBank/DDBJ databases">
        <title>Sequencing the genomes of 1000 actinobacteria strains.</title>
        <authorList>
            <person name="Klenk H.-P."/>
        </authorList>
    </citation>
    <scope>NUCLEOTIDE SEQUENCE [LARGE SCALE GENOMIC DNA]</scope>
    <source>
        <strain evidence="4 5">DSM 41929</strain>
    </source>
</reference>
<dbReference type="InterPro" id="IPR025326">
    <property type="entry name" value="DUF4232"/>
</dbReference>
<protein>
    <submittedName>
        <fullName evidence="4">Uncharacterized protein DUF4232</fullName>
    </submittedName>
</protein>
<evidence type="ECO:0000313" key="5">
    <source>
        <dbReference type="Proteomes" id="UP000318103"/>
    </source>
</evidence>
<accession>A0A542SYU3</accession>
<feature type="compositionally biased region" description="Low complexity" evidence="1">
    <location>
        <begin position="33"/>
        <end position="66"/>
    </location>
</feature>
<gene>
    <name evidence="4" type="ORF">FB563_7644</name>
</gene>
<dbReference type="PROSITE" id="PS51257">
    <property type="entry name" value="PROKAR_LIPOPROTEIN"/>
    <property type="match status" value="1"/>
</dbReference>
<dbReference type="OrthoDB" id="4304390at2"/>
<evidence type="ECO:0000313" key="4">
    <source>
        <dbReference type="EMBL" id="TQK79791.1"/>
    </source>
</evidence>
<dbReference type="EMBL" id="VFNX01000004">
    <property type="protein sequence ID" value="TQK79791.1"/>
    <property type="molecule type" value="Genomic_DNA"/>
</dbReference>
<organism evidence="4 5">
    <name type="scientific">Streptomyces puniciscabiei</name>
    <dbReference type="NCBI Taxonomy" id="164348"/>
    <lineage>
        <taxon>Bacteria</taxon>
        <taxon>Bacillati</taxon>
        <taxon>Actinomycetota</taxon>
        <taxon>Actinomycetes</taxon>
        <taxon>Kitasatosporales</taxon>
        <taxon>Streptomycetaceae</taxon>
        <taxon>Streptomyces</taxon>
    </lineage>
</organism>
<dbReference type="AlphaFoldDB" id="A0A542SYU3"/>
<feature type="compositionally biased region" description="Low complexity" evidence="1">
    <location>
        <begin position="73"/>
        <end position="89"/>
    </location>
</feature>
<feature type="region of interest" description="Disordered" evidence="1">
    <location>
        <begin position="30"/>
        <end position="89"/>
    </location>
</feature>
<evidence type="ECO:0000256" key="1">
    <source>
        <dbReference type="SAM" id="MobiDB-lite"/>
    </source>
</evidence>
<evidence type="ECO:0000259" key="3">
    <source>
        <dbReference type="Pfam" id="PF14016"/>
    </source>
</evidence>